<proteinExistence type="predicted"/>
<evidence type="ECO:0000313" key="1">
    <source>
        <dbReference type="EMBL" id="PFZ27067.1"/>
    </source>
</evidence>
<reference evidence="1 2" key="1">
    <citation type="submission" date="2017-09" db="EMBL/GenBank/DDBJ databases">
        <title>Large-scale bioinformatics analysis of Bacillus genomes uncovers conserved roles of natural products in bacterial physiology.</title>
        <authorList>
            <consortium name="Agbiome Team Llc"/>
            <person name="Bleich R.M."/>
            <person name="Grubbs K.J."/>
            <person name="Santa Maria K.C."/>
            <person name="Allen S.E."/>
            <person name="Farag S."/>
            <person name="Shank E.A."/>
            <person name="Bowers A."/>
        </authorList>
    </citation>
    <scope>NUCLEOTIDE SEQUENCE [LARGE SCALE GENOMIC DNA]</scope>
    <source>
        <strain evidence="1 2">AFS080080</strain>
    </source>
</reference>
<dbReference type="EMBL" id="NVGE01000030">
    <property type="protein sequence ID" value="PFZ27067.1"/>
    <property type="molecule type" value="Genomic_DNA"/>
</dbReference>
<dbReference type="Proteomes" id="UP000223311">
    <property type="component" value="Unassembled WGS sequence"/>
</dbReference>
<dbReference type="AlphaFoldDB" id="A0A2B5IRS8"/>
<sequence length="76" mass="8797">MDGYPFFLFGRKGGDNMEFLIDLVKEFLKATVREVSAYFLRKQLLDKDNKKPTPRRHKQKGGFRKKIITTTLSGSS</sequence>
<accession>A0A2B5IRS8</accession>
<organism evidence="1 2">
    <name type="scientific">Bacillus wiedmannii</name>
    <dbReference type="NCBI Taxonomy" id="1890302"/>
    <lineage>
        <taxon>Bacteria</taxon>
        <taxon>Bacillati</taxon>
        <taxon>Bacillota</taxon>
        <taxon>Bacilli</taxon>
        <taxon>Bacillales</taxon>
        <taxon>Bacillaceae</taxon>
        <taxon>Bacillus</taxon>
        <taxon>Bacillus cereus group</taxon>
    </lineage>
</organism>
<protein>
    <submittedName>
        <fullName evidence="1">Uncharacterized protein</fullName>
    </submittedName>
</protein>
<comment type="caution">
    <text evidence="1">The sequence shown here is derived from an EMBL/GenBank/DDBJ whole genome shotgun (WGS) entry which is preliminary data.</text>
</comment>
<gene>
    <name evidence="1" type="ORF">COL66_19850</name>
</gene>
<name>A0A2B5IRS8_9BACI</name>
<evidence type="ECO:0000313" key="2">
    <source>
        <dbReference type="Proteomes" id="UP000223311"/>
    </source>
</evidence>